<evidence type="ECO:0000313" key="3">
    <source>
        <dbReference type="Proteomes" id="UP000003022"/>
    </source>
</evidence>
<proteinExistence type="predicted"/>
<dbReference type="AlphaFoldDB" id="F3NMV1"/>
<evidence type="ECO:0000256" key="1">
    <source>
        <dbReference type="SAM" id="MobiDB-lite"/>
    </source>
</evidence>
<organism evidence="2 3">
    <name type="scientific">Streptomyces griseoaurantiacus M045</name>
    <dbReference type="NCBI Taxonomy" id="996637"/>
    <lineage>
        <taxon>Bacteria</taxon>
        <taxon>Bacillati</taxon>
        <taxon>Actinomycetota</taxon>
        <taxon>Actinomycetes</taxon>
        <taxon>Kitasatosporales</taxon>
        <taxon>Streptomycetaceae</taxon>
        <taxon>Streptomyces</taxon>
        <taxon>Streptomyces aurantiacus group</taxon>
    </lineage>
</organism>
<accession>F3NMV1</accession>
<protein>
    <submittedName>
        <fullName evidence="2">Uncharacterized protein</fullName>
    </submittedName>
</protein>
<gene>
    <name evidence="2" type="ORF">SGM_4465</name>
</gene>
<keyword evidence="3" id="KW-1185">Reference proteome</keyword>
<evidence type="ECO:0000313" key="2">
    <source>
        <dbReference type="EMBL" id="EGG45137.1"/>
    </source>
</evidence>
<reference evidence="2 3" key="1">
    <citation type="journal article" date="2011" name="J. Bacteriol.">
        <title>Draft genome sequence of the marine bacterium Streptomyces griseoaurantiacus M045, which produces novel manumycin-type antibiotics with a pABA core component.</title>
        <authorList>
            <person name="Li F."/>
            <person name="Jiang P."/>
            <person name="Zheng H."/>
            <person name="Wang S."/>
            <person name="Zhao G."/>
            <person name="Qin S."/>
            <person name="Liu Z."/>
        </authorList>
    </citation>
    <scope>NUCLEOTIDE SEQUENCE [LARGE SCALE GENOMIC DNA]</scope>
    <source>
        <strain evidence="2 3">M045</strain>
    </source>
</reference>
<name>F3NMV1_9ACTN</name>
<dbReference type="Proteomes" id="UP000003022">
    <property type="component" value="Unassembled WGS sequence"/>
</dbReference>
<sequence length="100" mass="11588">MRSLQRFVDMPTERQVKHRAPNSPARQGCRAGRHMRSQVSEERRRTHRKVVLRRSWMTTAMDDDCGGAEAADMPGAARIENRKDTRTKARILEDPGLRFQ</sequence>
<comment type="caution">
    <text evidence="2">The sequence shown here is derived from an EMBL/GenBank/DDBJ whole genome shotgun (WGS) entry which is preliminary data.</text>
</comment>
<dbReference type="EMBL" id="AEYX01000041">
    <property type="protein sequence ID" value="EGG45137.1"/>
    <property type="molecule type" value="Genomic_DNA"/>
</dbReference>
<feature type="region of interest" description="Disordered" evidence="1">
    <location>
        <begin position="1"/>
        <end position="47"/>
    </location>
</feature>